<evidence type="ECO:0000313" key="1">
    <source>
        <dbReference type="EMBL" id="MCC0178068.1"/>
    </source>
</evidence>
<dbReference type="AlphaFoldDB" id="A0A964BR10"/>
<keyword evidence="2" id="KW-1185">Reference proteome</keyword>
<dbReference type="RefSeq" id="WP_229641134.1">
    <property type="nucleotide sequence ID" value="NZ_JADWDC010000034.1"/>
</dbReference>
<evidence type="ECO:0000313" key="2">
    <source>
        <dbReference type="Proteomes" id="UP000729733"/>
    </source>
</evidence>
<organism evidence="1 2">
    <name type="scientific">Waterburya agarophytonicola KI4</name>
    <dbReference type="NCBI Taxonomy" id="2874699"/>
    <lineage>
        <taxon>Bacteria</taxon>
        <taxon>Bacillati</taxon>
        <taxon>Cyanobacteriota</taxon>
        <taxon>Cyanophyceae</taxon>
        <taxon>Pleurocapsales</taxon>
        <taxon>Hyellaceae</taxon>
        <taxon>Waterburya</taxon>
        <taxon>Waterburya agarophytonicola</taxon>
    </lineage>
</organism>
<accession>A0A964BR10</accession>
<proteinExistence type="predicted"/>
<reference evidence="1" key="1">
    <citation type="journal article" date="2021" name="Antonie Van Leeuwenhoek">
        <title>Draft genome and description of Waterburya agarophytonicola gen. nov. sp. nov. (Pleurocapsales, Cyanobacteria): a seaweed symbiont.</title>
        <authorList>
            <person name="Bonthond G."/>
            <person name="Shalygin S."/>
            <person name="Bayer T."/>
            <person name="Weinberger F."/>
        </authorList>
    </citation>
    <scope>NUCLEOTIDE SEQUENCE</scope>
    <source>
        <strain evidence="1">KI4</strain>
    </source>
</reference>
<sequence length="60" mass="7076">MNQYNLPTPQQVTQTVAKSRHHRRELELASIELEELIVQLEQDNRQRRSKYLVNLSSKSA</sequence>
<name>A0A964BR10_9CYAN</name>
<dbReference type="Proteomes" id="UP000729733">
    <property type="component" value="Unassembled WGS sequence"/>
</dbReference>
<comment type="caution">
    <text evidence="1">The sequence shown here is derived from an EMBL/GenBank/DDBJ whole genome shotgun (WGS) entry which is preliminary data.</text>
</comment>
<dbReference type="EMBL" id="JADWDC010000034">
    <property type="protein sequence ID" value="MCC0178068.1"/>
    <property type="molecule type" value="Genomic_DNA"/>
</dbReference>
<gene>
    <name evidence="1" type="ORF">I4641_13870</name>
</gene>
<protein>
    <submittedName>
        <fullName evidence="1">Uncharacterized protein</fullName>
    </submittedName>
</protein>